<keyword evidence="1" id="KW-0472">Membrane</keyword>
<dbReference type="Proteomes" id="UP001195483">
    <property type="component" value="Unassembled WGS sequence"/>
</dbReference>
<evidence type="ECO:0000313" key="2">
    <source>
        <dbReference type="EMBL" id="KAK3611818.1"/>
    </source>
</evidence>
<keyword evidence="3" id="KW-1185">Reference proteome</keyword>
<evidence type="ECO:0000313" key="3">
    <source>
        <dbReference type="Proteomes" id="UP001195483"/>
    </source>
</evidence>
<dbReference type="EMBL" id="JAEAOA010002337">
    <property type="protein sequence ID" value="KAK3611818.1"/>
    <property type="molecule type" value="Genomic_DNA"/>
</dbReference>
<reference evidence="2" key="2">
    <citation type="journal article" date="2021" name="Genome Biol. Evol.">
        <title>Developing a high-quality reference genome for a parasitic bivalve with doubly uniparental inheritance (Bivalvia: Unionida).</title>
        <authorList>
            <person name="Smith C.H."/>
        </authorList>
    </citation>
    <scope>NUCLEOTIDE SEQUENCE</scope>
    <source>
        <strain evidence="2">CHS0354</strain>
        <tissue evidence="2">Mantle</tissue>
    </source>
</reference>
<sequence length="83" mass="9163">MSLNNKIVKCTDKPPNSPAPEQRMILSIVQTLFPDDVVVAIVVFIALFIVVTEDDEDDILSVEIEEFIVGKDVGIVDDTDDDT</sequence>
<organism evidence="2 3">
    <name type="scientific">Potamilus streckersoni</name>
    <dbReference type="NCBI Taxonomy" id="2493646"/>
    <lineage>
        <taxon>Eukaryota</taxon>
        <taxon>Metazoa</taxon>
        <taxon>Spiralia</taxon>
        <taxon>Lophotrochozoa</taxon>
        <taxon>Mollusca</taxon>
        <taxon>Bivalvia</taxon>
        <taxon>Autobranchia</taxon>
        <taxon>Heteroconchia</taxon>
        <taxon>Palaeoheterodonta</taxon>
        <taxon>Unionida</taxon>
        <taxon>Unionoidea</taxon>
        <taxon>Unionidae</taxon>
        <taxon>Ambleminae</taxon>
        <taxon>Lampsilini</taxon>
        <taxon>Potamilus</taxon>
    </lineage>
</organism>
<reference evidence="2" key="3">
    <citation type="submission" date="2023-05" db="EMBL/GenBank/DDBJ databases">
        <authorList>
            <person name="Smith C.H."/>
        </authorList>
    </citation>
    <scope>NUCLEOTIDE SEQUENCE</scope>
    <source>
        <strain evidence="2">CHS0354</strain>
        <tissue evidence="2">Mantle</tissue>
    </source>
</reference>
<protein>
    <recommendedName>
        <fullName evidence="4">Transmembrane protein</fullName>
    </recommendedName>
</protein>
<keyword evidence="1" id="KW-0812">Transmembrane</keyword>
<reference evidence="2" key="1">
    <citation type="journal article" date="2021" name="Genome Biol. Evol.">
        <title>A High-Quality Reference Genome for a Parasitic Bivalve with Doubly Uniparental Inheritance (Bivalvia: Unionida).</title>
        <authorList>
            <person name="Smith C.H."/>
        </authorList>
    </citation>
    <scope>NUCLEOTIDE SEQUENCE</scope>
    <source>
        <strain evidence="2">CHS0354</strain>
    </source>
</reference>
<accession>A0AAE0WE01</accession>
<evidence type="ECO:0008006" key="4">
    <source>
        <dbReference type="Google" id="ProtNLM"/>
    </source>
</evidence>
<comment type="caution">
    <text evidence="2">The sequence shown here is derived from an EMBL/GenBank/DDBJ whole genome shotgun (WGS) entry which is preliminary data.</text>
</comment>
<name>A0AAE0WE01_9BIVA</name>
<gene>
    <name evidence="2" type="ORF">CHS0354_040489</name>
</gene>
<feature type="transmembrane region" description="Helical" evidence="1">
    <location>
        <begin position="32"/>
        <end position="51"/>
    </location>
</feature>
<dbReference type="AlphaFoldDB" id="A0AAE0WE01"/>
<evidence type="ECO:0000256" key="1">
    <source>
        <dbReference type="SAM" id="Phobius"/>
    </source>
</evidence>
<proteinExistence type="predicted"/>
<keyword evidence="1" id="KW-1133">Transmembrane helix</keyword>